<dbReference type="Proteomes" id="UP001281410">
    <property type="component" value="Unassembled WGS sequence"/>
</dbReference>
<proteinExistence type="predicted"/>
<accession>A0AAD9ZRN3</accession>
<feature type="domain" description="MULE transposase" evidence="1">
    <location>
        <begin position="166"/>
        <end position="249"/>
    </location>
</feature>
<dbReference type="InterPro" id="IPR018289">
    <property type="entry name" value="MULE_transposase_dom"/>
</dbReference>
<sequence>MRSSKARFQANCKDDNCSFRVHAKKRDEGEYWEIRKIDKEHSCTIEGFQSRFRQANSSVIGELVSPKLRVNGTALKPKEIMTEMQVHYGLHIQYTKAWRAKDHAESTVFGPAAESFQRIPLYLYMLERTNPGTVTDFELDDDRRFKFCFFSYDACIHGFQSSIRSVIAIDGTHLKGRFHGILFVAACSDGNEQVYPLAFGIGHKENRESWTWFLRHVRKCIDCRTDCMFISDQHKVIKNAMRIVYPDAPPTSVYST</sequence>
<dbReference type="Pfam" id="PF10551">
    <property type="entry name" value="MULE"/>
    <property type="match status" value="1"/>
</dbReference>
<dbReference type="AlphaFoldDB" id="A0AAD9ZRN3"/>
<dbReference type="EMBL" id="JANJYJ010000009">
    <property type="protein sequence ID" value="KAK3189274.1"/>
    <property type="molecule type" value="Genomic_DNA"/>
</dbReference>
<evidence type="ECO:0000313" key="2">
    <source>
        <dbReference type="EMBL" id="KAK3189274.1"/>
    </source>
</evidence>
<protein>
    <recommendedName>
        <fullName evidence="1">MULE transposase domain-containing protein</fullName>
    </recommendedName>
</protein>
<dbReference type="PANTHER" id="PTHR31973">
    <property type="entry name" value="POLYPROTEIN, PUTATIVE-RELATED"/>
    <property type="match status" value="1"/>
</dbReference>
<gene>
    <name evidence="2" type="ORF">Dsin_028835</name>
</gene>
<reference evidence="2" key="1">
    <citation type="journal article" date="2023" name="Plant J.">
        <title>Genome sequences and population genomics provide insights into the demographic history, inbreeding, and mutation load of two 'living fossil' tree species of Dipteronia.</title>
        <authorList>
            <person name="Feng Y."/>
            <person name="Comes H.P."/>
            <person name="Chen J."/>
            <person name="Zhu S."/>
            <person name="Lu R."/>
            <person name="Zhang X."/>
            <person name="Li P."/>
            <person name="Qiu J."/>
            <person name="Olsen K.M."/>
            <person name="Qiu Y."/>
        </authorList>
    </citation>
    <scope>NUCLEOTIDE SEQUENCE</scope>
    <source>
        <strain evidence="2">NBL</strain>
    </source>
</reference>
<keyword evidence="3" id="KW-1185">Reference proteome</keyword>
<organism evidence="2 3">
    <name type="scientific">Dipteronia sinensis</name>
    <dbReference type="NCBI Taxonomy" id="43782"/>
    <lineage>
        <taxon>Eukaryota</taxon>
        <taxon>Viridiplantae</taxon>
        <taxon>Streptophyta</taxon>
        <taxon>Embryophyta</taxon>
        <taxon>Tracheophyta</taxon>
        <taxon>Spermatophyta</taxon>
        <taxon>Magnoliopsida</taxon>
        <taxon>eudicotyledons</taxon>
        <taxon>Gunneridae</taxon>
        <taxon>Pentapetalae</taxon>
        <taxon>rosids</taxon>
        <taxon>malvids</taxon>
        <taxon>Sapindales</taxon>
        <taxon>Sapindaceae</taxon>
        <taxon>Hippocastanoideae</taxon>
        <taxon>Acereae</taxon>
        <taxon>Dipteronia</taxon>
    </lineage>
</organism>
<dbReference type="PANTHER" id="PTHR31973:SF195">
    <property type="entry name" value="MUDR FAMILY TRANSPOSASE"/>
    <property type="match status" value="1"/>
</dbReference>
<name>A0AAD9ZRN3_9ROSI</name>
<evidence type="ECO:0000259" key="1">
    <source>
        <dbReference type="Pfam" id="PF10551"/>
    </source>
</evidence>
<comment type="caution">
    <text evidence="2">The sequence shown here is derived from an EMBL/GenBank/DDBJ whole genome shotgun (WGS) entry which is preliminary data.</text>
</comment>
<evidence type="ECO:0000313" key="3">
    <source>
        <dbReference type="Proteomes" id="UP001281410"/>
    </source>
</evidence>